<dbReference type="Pfam" id="PF01979">
    <property type="entry name" value="Amidohydro_1"/>
    <property type="match status" value="1"/>
</dbReference>
<dbReference type="AlphaFoldDB" id="A0A3D8M3R3"/>
<feature type="chain" id="PRO_5017549632" evidence="1">
    <location>
        <begin position="20"/>
        <end position="424"/>
    </location>
</feature>
<dbReference type="Gene3D" id="2.30.40.10">
    <property type="entry name" value="Urease, subunit C, domain 1"/>
    <property type="match status" value="1"/>
</dbReference>
<keyword evidence="1" id="KW-0732">Signal</keyword>
<dbReference type="RefSeq" id="WP_115594201.1">
    <property type="nucleotide sequence ID" value="NZ_QRHA01000012.1"/>
</dbReference>
<evidence type="ECO:0000256" key="1">
    <source>
        <dbReference type="SAM" id="SignalP"/>
    </source>
</evidence>
<dbReference type="SUPFAM" id="SSF51338">
    <property type="entry name" value="Composite domain of metallo-dependent hydrolases"/>
    <property type="match status" value="1"/>
</dbReference>
<feature type="domain" description="Amidohydrolase-related" evidence="2">
    <location>
        <begin position="291"/>
        <end position="384"/>
    </location>
</feature>
<dbReference type="InterPro" id="IPR006680">
    <property type="entry name" value="Amidohydro-rel"/>
</dbReference>
<name>A0A3D8M3R3_9ALTE</name>
<evidence type="ECO:0000259" key="2">
    <source>
        <dbReference type="Pfam" id="PF01979"/>
    </source>
</evidence>
<dbReference type="InterPro" id="IPR051781">
    <property type="entry name" value="Metallo-dep_Hydrolase"/>
</dbReference>
<dbReference type="EMBL" id="QRHA01000012">
    <property type="protein sequence ID" value="RDV24271.1"/>
    <property type="molecule type" value="Genomic_DNA"/>
</dbReference>
<keyword evidence="4" id="KW-1185">Reference proteome</keyword>
<dbReference type="Gene3D" id="3.20.20.140">
    <property type="entry name" value="Metal-dependent hydrolases"/>
    <property type="match status" value="1"/>
</dbReference>
<dbReference type="Proteomes" id="UP000256561">
    <property type="component" value="Unassembled WGS sequence"/>
</dbReference>
<feature type="signal peptide" evidence="1">
    <location>
        <begin position="1"/>
        <end position="19"/>
    </location>
</feature>
<reference evidence="4" key="1">
    <citation type="submission" date="2018-08" db="EMBL/GenBank/DDBJ databases">
        <authorList>
            <person name="Zhang J."/>
            <person name="Du Z.-J."/>
        </authorList>
    </citation>
    <scope>NUCLEOTIDE SEQUENCE [LARGE SCALE GENOMIC DNA]</scope>
    <source>
        <strain evidence="4">KCTC 52655</strain>
    </source>
</reference>
<evidence type="ECO:0000313" key="4">
    <source>
        <dbReference type="Proteomes" id="UP000256561"/>
    </source>
</evidence>
<comment type="caution">
    <text evidence="3">The sequence shown here is derived from an EMBL/GenBank/DDBJ whole genome shotgun (WGS) entry which is preliminary data.</text>
</comment>
<sequence>MKTLMAFLTAAVLSATASAQQVAIVGAKVFTQTEQGVLESATVLIRDGKIERVTEGTEVPAGYRQYDASGKVVTPGLIGALTSLGLVEVASWAGTVDATAEPTPISKTGAALDVSYALNPDSTVIGVSRIEGFTAAATTLSDTHQLFNGQGAVITLGTGAPLIKPKAFMVVNVGSQGADGFGGSRAALWVALEQALQEASEGRVPGPESPWYGMNTRADLKALKGVIAGETVLYMEADRVADIRQVIAFKQRHPGLKLALLRATEGWRIADELAASKIPVVLNPQMNLPGNFDQLGATMENAARLEAAGVVMAIGMDTHNIRLATQHAGNAVANGLSHEGAIASLTSAPASILGVADQIGALAPGMRADLVVWSGDPLEITETAEQVFINGEPIEMTSRQSRLRDRYMKLYETTGNPSSHYIRP</sequence>
<evidence type="ECO:0000313" key="3">
    <source>
        <dbReference type="EMBL" id="RDV24271.1"/>
    </source>
</evidence>
<accession>A0A3D8M3R3</accession>
<dbReference type="InterPro" id="IPR011059">
    <property type="entry name" value="Metal-dep_hydrolase_composite"/>
</dbReference>
<organism evidence="3 4">
    <name type="scientific">Alteromonas aestuariivivens</name>
    <dbReference type="NCBI Taxonomy" id="1938339"/>
    <lineage>
        <taxon>Bacteria</taxon>
        <taxon>Pseudomonadati</taxon>
        <taxon>Pseudomonadota</taxon>
        <taxon>Gammaproteobacteria</taxon>
        <taxon>Alteromonadales</taxon>
        <taxon>Alteromonadaceae</taxon>
        <taxon>Alteromonas/Salinimonas group</taxon>
        <taxon>Alteromonas</taxon>
    </lineage>
</organism>
<dbReference type="OrthoDB" id="9802793at2"/>
<gene>
    <name evidence="3" type="ORF">DXV75_14780</name>
</gene>
<dbReference type="PANTHER" id="PTHR43135">
    <property type="entry name" value="ALPHA-D-RIBOSE 1-METHYLPHOSPHONATE 5-TRIPHOSPHATE DIPHOSPHATASE"/>
    <property type="match status" value="1"/>
</dbReference>
<dbReference type="PANTHER" id="PTHR43135:SF3">
    <property type="entry name" value="ALPHA-D-RIBOSE 1-METHYLPHOSPHONATE 5-TRIPHOSPHATE DIPHOSPHATASE"/>
    <property type="match status" value="1"/>
</dbReference>
<protein>
    <submittedName>
        <fullName evidence="3">Amidohydrolase</fullName>
    </submittedName>
</protein>
<dbReference type="InterPro" id="IPR032466">
    <property type="entry name" value="Metal_Hydrolase"/>
</dbReference>
<keyword evidence="3" id="KW-0378">Hydrolase</keyword>
<dbReference type="SUPFAM" id="SSF51556">
    <property type="entry name" value="Metallo-dependent hydrolases"/>
    <property type="match status" value="1"/>
</dbReference>
<dbReference type="GO" id="GO:0016810">
    <property type="term" value="F:hydrolase activity, acting on carbon-nitrogen (but not peptide) bonds"/>
    <property type="evidence" value="ECO:0007669"/>
    <property type="project" value="InterPro"/>
</dbReference>
<proteinExistence type="predicted"/>